<dbReference type="AlphaFoldDB" id="A0A2M7H4U5"/>
<evidence type="ECO:0000313" key="2">
    <source>
        <dbReference type="Proteomes" id="UP000230292"/>
    </source>
</evidence>
<dbReference type="EMBL" id="PFGC01000014">
    <property type="protein sequence ID" value="PIW37245.1"/>
    <property type="molecule type" value="Genomic_DNA"/>
</dbReference>
<dbReference type="Proteomes" id="UP000230292">
    <property type="component" value="Unassembled WGS sequence"/>
</dbReference>
<protein>
    <submittedName>
        <fullName evidence="1">Uncharacterized protein</fullName>
    </submittedName>
</protein>
<gene>
    <name evidence="1" type="ORF">COW24_01175</name>
</gene>
<proteinExistence type="predicted"/>
<comment type="caution">
    <text evidence="1">The sequence shown here is derived from an EMBL/GenBank/DDBJ whole genome shotgun (WGS) entry which is preliminary data.</text>
</comment>
<reference evidence="1 2" key="1">
    <citation type="submission" date="2017-09" db="EMBL/GenBank/DDBJ databases">
        <title>Depth-based differentiation of microbial function through sediment-hosted aquifers and enrichment of novel symbionts in the deep terrestrial subsurface.</title>
        <authorList>
            <person name="Probst A.J."/>
            <person name="Ladd B."/>
            <person name="Jarett J.K."/>
            <person name="Geller-Mcgrath D.E."/>
            <person name="Sieber C.M."/>
            <person name="Emerson J.B."/>
            <person name="Anantharaman K."/>
            <person name="Thomas B.C."/>
            <person name="Malmstrom R."/>
            <person name="Stieglmeier M."/>
            <person name="Klingl A."/>
            <person name="Woyke T."/>
            <person name="Ryan C.M."/>
            <person name="Banfield J.F."/>
        </authorList>
    </citation>
    <scope>NUCLEOTIDE SEQUENCE [LARGE SCALE GENOMIC DNA]</scope>
    <source>
        <strain evidence="1">CG15_BIG_FIL_POST_REV_8_21_14_020_45_12</strain>
    </source>
</reference>
<accession>A0A2M7H4U5</accession>
<organism evidence="1 2">
    <name type="scientific">Candidatus Kerfeldbacteria bacterium CG15_BIG_FIL_POST_REV_8_21_14_020_45_12</name>
    <dbReference type="NCBI Taxonomy" id="2014247"/>
    <lineage>
        <taxon>Bacteria</taxon>
        <taxon>Candidatus Kerfeldiibacteriota</taxon>
    </lineage>
</organism>
<evidence type="ECO:0000313" key="1">
    <source>
        <dbReference type="EMBL" id="PIW37245.1"/>
    </source>
</evidence>
<name>A0A2M7H4U5_9BACT</name>
<sequence>MTRKEQVAREVLPALKPAMIAILRGVRGPRSEAQLQALEGVLAPHGFRVEGLSFHQDTRVVLLTLAPASPQREYLLDGAYRDGELHFGAEGTQGYSRLMGLPAPAKKAYTTAS</sequence>